<sequence length="148" mass="17092">MLTADCIIQMSGYRLGQDEKEFFFCDLPFIYQEVKGEFPVHSGMGDDKYHRSQKQRKKIKKARKKGKKRRAAVLANLYDVDFFDAYRDQLFGMIGVLEERTLLAAIPLEELSEDEEEAIDILTEKEEELSDRYDEFRNAIVPDGALGG</sequence>
<dbReference type="Proteomes" id="UP000003959">
    <property type="component" value="Unassembled WGS sequence"/>
</dbReference>
<feature type="compositionally biased region" description="Basic residues" evidence="2">
    <location>
        <begin position="51"/>
        <end position="65"/>
    </location>
</feature>
<keyword evidence="4" id="KW-1185">Reference proteome</keyword>
<evidence type="ECO:0000313" key="3">
    <source>
        <dbReference type="EMBL" id="EGJ29877.1"/>
    </source>
</evidence>
<dbReference type="AlphaFoldDB" id="F4XZV9"/>
<dbReference type="RefSeq" id="WP_008188770.1">
    <property type="nucleotide sequence ID" value="NZ_GL890965.1"/>
</dbReference>
<gene>
    <name evidence="3" type="ORF">LYNGBM3L_59050</name>
</gene>
<evidence type="ECO:0000256" key="2">
    <source>
        <dbReference type="SAM" id="MobiDB-lite"/>
    </source>
</evidence>
<organism evidence="3 4">
    <name type="scientific">Moorena producens 3L</name>
    <dbReference type="NCBI Taxonomy" id="489825"/>
    <lineage>
        <taxon>Bacteria</taxon>
        <taxon>Bacillati</taxon>
        <taxon>Cyanobacteriota</taxon>
        <taxon>Cyanophyceae</taxon>
        <taxon>Coleofasciculales</taxon>
        <taxon>Coleofasciculaceae</taxon>
        <taxon>Moorena</taxon>
    </lineage>
</organism>
<accession>F4XZV9</accession>
<protein>
    <submittedName>
        <fullName evidence="3">Uncharacterized protein</fullName>
    </submittedName>
</protein>
<feature type="coiled-coil region" evidence="1">
    <location>
        <begin position="108"/>
        <end position="139"/>
    </location>
</feature>
<reference evidence="4" key="1">
    <citation type="journal article" date="2011" name="Proc. Natl. Acad. Sci. U.S.A.">
        <title>Genomic insights into the physiology and ecology of the marine filamentous cyanobacterium Lyngbya majuscula.</title>
        <authorList>
            <person name="Jones A.C."/>
            <person name="Monroe E.A."/>
            <person name="Podell S."/>
            <person name="Hess W.R."/>
            <person name="Klages S."/>
            <person name="Esquenazi E."/>
            <person name="Niessen S."/>
            <person name="Hoover H."/>
            <person name="Rothmann M."/>
            <person name="Lasken R.S."/>
            <person name="Yates J.R.III."/>
            <person name="Reinhardt R."/>
            <person name="Kube M."/>
            <person name="Burkart M.D."/>
            <person name="Allen E.E."/>
            <person name="Dorrestein P.C."/>
            <person name="Gerwick W.H."/>
            <person name="Gerwick L."/>
        </authorList>
    </citation>
    <scope>NUCLEOTIDE SEQUENCE [LARGE SCALE GENOMIC DNA]</scope>
    <source>
        <strain evidence="4">3L</strain>
    </source>
</reference>
<evidence type="ECO:0000256" key="1">
    <source>
        <dbReference type="SAM" id="Coils"/>
    </source>
</evidence>
<dbReference type="EMBL" id="GL890965">
    <property type="protein sequence ID" value="EGJ29877.1"/>
    <property type="molecule type" value="Genomic_DNA"/>
</dbReference>
<proteinExistence type="predicted"/>
<evidence type="ECO:0000313" key="4">
    <source>
        <dbReference type="Proteomes" id="UP000003959"/>
    </source>
</evidence>
<name>F4XZV9_9CYAN</name>
<keyword evidence="1" id="KW-0175">Coiled coil</keyword>
<dbReference type="HOGENOM" id="CLU_1756802_0_0_3"/>
<feature type="region of interest" description="Disordered" evidence="2">
    <location>
        <begin position="45"/>
        <end position="65"/>
    </location>
</feature>